<dbReference type="AlphaFoldDB" id="A0A8S4SEM1"/>
<evidence type="ECO:0000313" key="2">
    <source>
        <dbReference type="Proteomes" id="UP000838756"/>
    </source>
</evidence>
<name>A0A8S4SEM1_9NEOP</name>
<dbReference type="EMBL" id="CAKXAJ010026217">
    <property type="protein sequence ID" value="CAH2262775.1"/>
    <property type="molecule type" value="Genomic_DNA"/>
</dbReference>
<evidence type="ECO:0000313" key="1">
    <source>
        <dbReference type="EMBL" id="CAH2262775.1"/>
    </source>
</evidence>
<comment type="caution">
    <text evidence="1">The sequence shown here is derived from an EMBL/GenBank/DDBJ whole genome shotgun (WGS) entry which is preliminary data.</text>
</comment>
<accession>A0A8S4SEM1</accession>
<organism evidence="1 2">
    <name type="scientific">Pararge aegeria aegeria</name>
    <dbReference type="NCBI Taxonomy" id="348720"/>
    <lineage>
        <taxon>Eukaryota</taxon>
        <taxon>Metazoa</taxon>
        <taxon>Ecdysozoa</taxon>
        <taxon>Arthropoda</taxon>
        <taxon>Hexapoda</taxon>
        <taxon>Insecta</taxon>
        <taxon>Pterygota</taxon>
        <taxon>Neoptera</taxon>
        <taxon>Endopterygota</taxon>
        <taxon>Lepidoptera</taxon>
        <taxon>Glossata</taxon>
        <taxon>Ditrysia</taxon>
        <taxon>Papilionoidea</taxon>
        <taxon>Nymphalidae</taxon>
        <taxon>Satyrinae</taxon>
        <taxon>Satyrini</taxon>
        <taxon>Parargina</taxon>
        <taxon>Pararge</taxon>
    </lineage>
</organism>
<keyword evidence="2" id="KW-1185">Reference proteome</keyword>
<protein>
    <submittedName>
        <fullName evidence="1">Jg18159 protein</fullName>
    </submittedName>
</protein>
<gene>
    <name evidence="1" type="primary">jg18159</name>
    <name evidence="1" type="ORF">PAEG_LOCUS24218</name>
</gene>
<proteinExistence type="predicted"/>
<dbReference type="Proteomes" id="UP000838756">
    <property type="component" value="Unassembled WGS sequence"/>
</dbReference>
<reference evidence="1" key="1">
    <citation type="submission" date="2022-03" db="EMBL/GenBank/DDBJ databases">
        <authorList>
            <person name="Lindestad O."/>
        </authorList>
    </citation>
    <scope>NUCLEOTIDE SEQUENCE</scope>
</reference>
<sequence length="96" mass="10485">MTYPCLGVAGGGERRTFAAFVFGDGKSGARECFCPAFLFLVPSEDFGLWTRRILTPQYVLGVPDCAGVLLYRQSSSCQNWVCPEMGFLSGHVLVEP</sequence>